<protein>
    <submittedName>
        <fullName evidence="1">Uncharacterized protein</fullName>
    </submittedName>
</protein>
<comment type="caution">
    <text evidence="1">The sequence shown here is derived from an EMBL/GenBank/DDBJ whole genome shotgun (WGS) entry which is preliminary data.</text>
</comment>
<keyword evidence="2" id="KW-1185">Reference proteome</keyword>
<evidence type="ECO:0000313" key="2">
    <source>
        <dbReference type="Proteomes" id="UP000014065"/>
    </source>
</evidence>
<proteinExistence type="predicted"/>
<gene>
    <name evidence="1" type="ORF">BG20_I0821</name>
</gene>
<sequence length="129" mass="14844">MRDDEFRLFLRPPGIEAESEEVFKMKGSGVICCASGIILGGNRRTKFFQQMPEKRDELKEKISRATGVSDLDFFEVEDDGENFRVTLRAEIELQKFSDDAFVDAMNRLNESGGAIEDIWEEYFVELMKS</sequence>
<dbReference type="Proteomes" id="UP000014065">
    <property type="component" value="Unassembled WGS sequence"/>
</dbReference>
<dbReference type="AlphaFoldDB" id="S2E4P1"/>
<evidence type="ECO:0000313" key="1">
    <source>
        <dbReference type="EMBL" id="EPA06175.1"/>
    </source>
</evidence>
<reference evidence="1 2" key="1">
    <citation type="journal article" date="2012" name="J. Bacteriol.">
        <title>Genome Sequence of "Candidatus Nitrosoarchaeum limnia" BG20, a Low-Salinity Ammonia-Oxidizing Archaeon from the San Francisco Bay Estuary.</title>
        <authorList>
            <person name="Mosier A.C."/>
            <person name="Allen E.E."/>
            <person name="Kim M."/>
            <person name="Ferriera S."/>
            <person name="Francis C.A."/>
        </authorList>
    </citation>
    <scope>NUCLEOTIDE SEQUENCE [LARGE SCALE GENOMIC DNA]</scope>
    <source>
        <strain evidence="1 2">BG20</strain>
    </source>
</reference>
<organism evidence="1 2">
    <name type="scientific">Candidatus Nitrosarchaeum limnium BG20</name>
    <dbReference type="NCBI Taxonomy" id="859192"/>
    <lineage>
        <taxon>Archaea</taxon>
        <taxon>Nitrososphaerota</taxon>
        <taxon>Nitrososphaeria</taxon>
        <taxon>Nitrosopumilales</taxon>
        <taxon>Nitrosopumilaceae</taxon>
        <taxon>Nitrosarchaeum</taxon>
    </lineage>
</organism>
<dbReference type="EMBL" id="AHJG01000096">
    <property type="protein sequence ID" value="EPA06175.1"/>
    <property type="molecule type" value="Genomic_DNA"/>
</dbReference>
<accession>S2E4P1</accession>
<name>S2E4P1_9ARCH</name>